<proteinExistence type="predicted"/>
<name>D6XZH5_BACIE</name>
<dbReference type="RefSeq" id="WP_013171778.1">
    <property type="nucleotide sequence ID" value="NC_014219.1"/>
</dbReference>
<keyword evidence="2" id="KW-1185">Reference proteome</keyword>
<sequence length="201" mass="21822">MTDREQDLLDRGVTFVESGESRIFIGYRQASANNQDPVIVRFDDGVQTWYRQDIETSGDDGQGYGLVWDGADTLYGVFSATGTQGSSDLDYRRYTSAGWLSSYGQGGGAKAVVILKIDPEDASVSGGTFLYSRLQNGNTNSMQVTGLHLQGDELVVNANSWFSPLDVNRSLIDVSGLGGSPFDYTITFSGDLKQARSAEVR</sequence>
<dbReference type="Proteomes" id="UP000000271">
    <property type="component" value="Chromosome"/>
</dbReference>
<dbReference type="AlphaFoldDB" id="D6XZH5"/>
<evidence type="ECO:0000313" key="1">
    <source>
        <dbReference type="EMBL" id="ADH98349.1"/>
    </source>
</evidence>
<protein>
    <submittedName>
        <fullName evidence="1">Uncharacterized protein</fullName>
    </submittedName>
</protein>
<dbReference type="KEGG" id="bse:Bsel_0821"/>
<accession>D6XZH5</accession>
<organism evidence="1 2">
    <name type="scientific">Bacillus selenitireducens (strain ATCC 700615 / DSM 15326 / MLS10)</name>
    <dbReference type="NCBI Taxonomy" id="439292"/>
    <lineage>
        <taxon>Bacteria</taxon>
        <taxon>Bacillati</taxon>
        <taxon>Bacillota</taxon>
        <taxon>Bacilli</taxon>
        <taxon>Bacillales</taxon>
        <taxon>Bacillaceae</taxon>
        <taxon>Salisediminibacterium</taxon>
    </lineage>
</organism>
<dbReference type="STRING" id="439292.Bsel_0821"/>
<dbReference type="EMBL" id="CP001791">
    <property type="protein sequence ID" value="ADH98349.1"/>
    <property type="molecule type" value="Genomic_DNA"/>
</dbReference>
<evidence type="ECO:0000313" key="2">
    <source>
        <dbReference type="Proteomes" id="UP000000271"/>
    </source>
</evidence>
<gene>
    <name evidence="1" type="ordered locus">Bsel_0821</name>
</gene>
<dbReference type="eggNOG" id="COG2931">
    <property type="taxonomic scope" value="Bacteria"/>
</dbReference>
<dbReference type="HOGENOM" id="CLU_097443_0_0_9"/>
<reference evidence="1" key="1">
    <citation type="submission" date="2009-10" db="EMBL/GenBank/DDBJ databases">
        <title>Complete sequence of Bacillus selenitireducens MLS10.</title>
        <authorList>
            <consortium name="US DOE Joint Genome Institute"/>
            <person name="Lucas S."/>
            <person name="Copeland A."/>
            <person name="Lapidus A."/>
            <person name="Glavina del Rio T."/>
            <person name="Dalin E."/>
            <person name="Tice H."/>
            <person name="Bruce D."/>
            <person name="Goodwin L."/>
            <person name="Pitluck S."/>
            <person name="Sims D."/>
            <person name="Brettin T."/>
            <person name="Detter J.C."/>
            <person name="Han C."/>
            <person name="Larimer F."/>
            <person name="Land M."/>
            <person name="Hauser L."/>
            <person name="Kyrpides N."/>
            <person name="Ovchinnikova G."/>
            <person name="Stolz J."/>
        </authorList>
    </citation>
    <scope>NUCLEOTIDE SEQUENCE [LARGE SCALE GENOMIC DNA]</scope>
    <source>
        <strain evidence="1">MLS10</strain>
    </source>
</reference>